<gene>
    <name evidence="2" type="ORF">A2482_02205</name>
</gene>
<name>A0A1F5TCU0_9BACT</name>
<feature type="region of interest" description="Disordered" evidence="1">
    <location>
        <begin position="1"/>
        <end position="20"/>
    </location>
</feature>
<protein>
    <submittedName>
        <fullName evidence="2">Uncharacterized protein</fullName>
    </submittedName>
</protein>
<dbReference type="Proteomes" id="UP000178656">
    <property type="component" value="Unassembled WGS sequence"/>
</dbReference>
<reference evidence="2 3" key="1">
    <citation type="journal article" date="2016" name="Nat. Commun.">
        <title>Thousands of microbial genomes shed light on interconnected biogeochemical processes in an aquifer system.</title>
        <authorList>
            <person name="Anantharaman K."/>
            <person name="Brown C.T."/>
            <person name="Hug L.A."/>
            <person name="Sharon I."/>
            <person name="Castelle C.J."/>
            <person name="Probst A.J."/>
            <person name="Thomas B.C."/>
            <person name="Singh A."/>
            <person name="Wilkins M.J."/>
            <person name="Karaoz U."/>
            <person name="Brodie E.L."/>
            <person name="Williams K.H."/>
            <person name="Hubbard S.S."/>
            <person name="Banfield J.F."/>
        </authorList>
    </citation>
    <scope>NUCLEOTIDE SEQUENCE [LARGE SCALE GENOMIC DNA]</scope>
</reference>
<feature type="compositionally biased region" description="Polar residues" evidence="1">
    <location>
        <begin position="1"/>
        <end position="10"/>
    </location>
</feature>
<evidence type="ECO:0000313" key="3">
    <source>
        <dbReference type="Proteomes" id="UP000178656"/>
    </source>
</evidence>
<dbReference type="AlphaFoldDB" id="A0A1F5TCU0"/>
<evidence type="ECO:0000256" key="1">
    <source>
        <dbReference type="SAM" id="MobiDB-lite"/>
    </source>
</evidence>
<evidence type="ECO:0000313" key="2">
    <source>
        <dbReference type="EMBL" id="OGF36573.1"/>
    </source>
</evidence>
<accession>A0A1F5TCU0</accession>
<dbReference type="EMBL" id="MFGM01000033">
    <property type="protein sequence ID" value="OGF36573.1"/>
    <property type="molecule type" value="Genomic_DNA"/>
</dbReference>
<sequence>MEGSVKNTFRTKAPTMEDQLRIKKPPEFSRRFWFDMEERRQNWAKRFRLTGFEKHSKLTQRFDRQR</sequence>
<comment type="caution">
    <text evidence="2">The sequence shown here is derived from an EMBL/GenBank/DDBJ whole genome shotgun (WGS) entry which is preliminary data.</text>
</comment>
<proteinExistence type="predicted"/>
<organism evidence="2 3">
    <name type="scientific">Candidatus Falkowbacteria bacterium RIFOXYC2_FULL_48_21</name>
    <dbReference type="NCBI Taxonomy" id="1798005"/>
    <lineage>
        <taxon>Bacteria</taxon>
        <taxon>Candidatus Falkowiibacteriota</taxon>
    </lineage>
</organism>